<dbReference type="AlphaFoldDB" id="A0A8T0EW76"/>
<keyword evidence="10" id="KW-0808">Transferase</keyword>
<dbReference type="Pfam" id="PF02779">
    <property type="entry name" value="Transket_pyr"/>
    <property type="match status" value="1"/>
</dbReference>
<reference evidence="16" key="1">
    <citation type="journal article" date="2020" name="bioRxiv">
        <title>Chromosome-level reference genome of the European wasp spider Argiope bruennichi: a resource for studies on range expansion and evolutionary adaptation.</title>
        <authorList>
            <person name="Sheffer M.M."/>
            <person name="Hoppe A."/>
            <person name="Krehenwinkel H."/>
            <person name="Uhl G."/>
            <person name="Kuss A.W."/>
            <person name="Jensen L."/>
            <person name="Jensen C."/>
            <person name="Gillespie R.G."/>
            <person name="Hoff K.J."/>
            <person name="Prost S."/>
        </authorList>
    </citation>
    <scope>NUCLEOTIDE SEQUENCE</scope>
</reference>
<evidence type="ECO:0000313" key="17">
    <source>
        <dbReference type="Proteomes" id="UP000807504"/>
    </source>
</evidence>
<dbReference type="InterPro" id="IPR009014">
    <property type="entry name" value="Transketo_C/PFOR_II"/>
</dbReference>
<dbReference type="GO" id="GO:0030976">
    <property type="term" value="F:thiamine pyrophosphate binding"/>
    <property type="evidence" value="ECO:0007669"/>
    <property type="project" value="TreeGrafter"/>
</dbReference>
<protein>
    <recommendedName>
        <fullName evidence="9">Transketolase</fullName>
        <ecNumber evidence="8">2.2.1.1</ecNumber>
    </recommendedName>
</protein>
<evidence type="ECO:0000256" key="6">
    <source>
        <dbReference type="ARBA" id="ARBA00007131"/>
    </source>
</evidence>
<dbReference type="EC" id="2.2.1.1" evidence="8"/>
<keyword evidence="11" id="KW-0479">Metal-binding</keyword>
<dbReference type="InterPro" id="IPR029061">
    <property type="entry name" value="THDP-binding"/>
</dbReference>
<gene>
    <name evidence="16" type="ORF">HNY73_012840</name>
</gene>
<dbReference type="PROSITE" id="PS00801">
    <property type="entry name" value="TRANSKETOLASE_1"/>
    <property type="match status" value="1"/>
</dbReference>
<reference evidence="16" key="2">
    <citation type="submission" date="2020-06" db="EMBL/GenBank/DDBJ databases">
        <authorList>
            <person name="Sheffer M."/>
        </authorList>
    </citation>
    <scope>NUCLEOTIDE SEQUENCE</scope>
</reference>
<evidence type="ECO:0000256" key="14">
    <source>
        <dbReference type="ARBA" id="ARBA00023052"/>
    </source>
</evidence>
<dbReference type="SUPFAM" id="SSF52922">
    <property type="entry name" value="TK C-terminal domain-like"/>
    <property type="match status" value="1"/>
</dbReference>
<dbReference type="InterPro" id="IPR005475">
    <property type="entry name" value="Transketolase-like_Pyr-bd"/>
</dbReference>
<dbReference type="CDD" id="cd02012">
    <property type="entry name" value="TPP_TK"/>
    <property type="match status" value="1"/>
</dbReference>
<evidence type="ECO:0000256" key="12">
    <source>
        <dbReference type="ARBA" id="ARBA00022837"/>
    </source>
</evidence>
<keyword evidence="13" id="KW-0460">Magnesium</keyword>
<dbReference type="SMART" id="SM00861">
    <property type="entry name" value="Transket_pyr"/>
    <property type="match status" value="1"/>
</dbReference>
<comment type="cofactor">
    <cofactor evidence="1">
        <name>Ca(2+)</name>
        <dbReference type="ChEBI" id="CHEBI:29108"/>
    </cofactor>
</comment>
<accession>A0A8T0EW76</accession>
<dbReference type="InterPro" id="IPR051424">
    <property type="entry name" value="Transketolase-like"/>
</dbReference>
<feature type="domain" description="Transketolase-like pyrimidine-binding" evidence="15">
    <location>
        <begin position="313"/>
        <end position="452"/>
    </location>
</feature>
<evidence type="ECO:0000259" key="15">
    <source>
        <dbReference type="SMART" id="SM00861"/>
    </source>
</evidence>
<organism evidence="16 17">
    <name type="scientific">Argiope bruennichi</name>
    <name type="common">Wasp spider</name>
    <name type="synonym">Aranea bruennichi</name>
    <dbReference type="NCBI Taxonomy" id="94029"/>
    <lineage>
        <taxon>Eukaryota</taxon>
        <taxon>Metazoa</taxon>
        <taxon>Ecdysozoa</taxon>
        <taxon>Arthropoda</taxon>
        <taxon>Chelicerata</taxon>
        <taxon>Arachnida</taxon>
        <taxon>Araneae</taxon>
        <taxon>Araneomorphae</taxon>
        <taxon>Entelegynae</taxon>
        <taxon>Araneoidea</taxon>
        <taxon>Araneidae</taxon>
        <taxon>Argiope</taxon>
    </lineage>
</organism>
<dbReference type="PANTHER" id="PTHR43195:SF1">
    <property type="entry name" value="FI06132P-RELATED"/>
    <property type="match status" value="1"/>
</dbReference>
<dbReference type="EMBL" id="JABXBU010001863">
    <property type="protein sequence ID" value="KAF8782573.1"/>
    <property type="molecule type" value="Genomic_DNA"/>
</dbReference>
<dbReference type="Gene3D" id="3.40.50.920">
    <property type="match status" value="1"/>
</dbReference>
<dbReference type="SUPFAM" id="SSF52518">
    <property type="entry name" value="Thiamin diphosphate-binding fold (THDP-binding)"/>
    <property type="match status" value="2"/>
</dbReference>
<evidence type="ECO:0000256" key="3">
    <source>
        <dbReference type="ARBA" id="ARBA00001941"/>
    </source>
</evidence>
<dbReference type="Proteomes" id="UP000807504">
    <property type="component" value="Unassembled WGS sequence"/>
</dbReference>
<evidence type="ECO:0000256" key="1">
    <source>
        <dbReference type="ARBA" id="ARBA00001913"/>
    </source>
</evidence>
<comment type="subunit">
    <text evidence="7">Homodimer.</text>
</comment>
<evidence type="ECO:0000256" key="8">
    <source>
        <dbReference type="ARBA" id="ARBA00013152"/>
    </source>
</evidence>
<name>A0A8T0EW76_ARGBR</name>
<dbReference type="Pfam" id="PF00456">
    <property type="entry name" value="Transketolase_N"/>
    <property type="match status" value="1"/>
</dbReference>
<comment type="cofactor">
    <cofactor evidence="5">
        <name>thiamine diphosphate</name>
        <dbReference type="ChEBI" id="CHEBI:58937"/>
    </cofactor>
</comment>
<evidence type="ECO:0000256" key="2">
    <source>
        <dbReference type="ARBA" id="ARBA00001936"/>
    </source>
</evidence>
<comment type="cofactor">
    <cofactor evidence="4">
        <name>Mg(2+)</name>
        <dbReference type="ChEBI" id="CHEBI:18420"/>
    </cofactor>
</comment>
<comment type="cofactor">
    <cofactor evidence="3">
        <name>Co(2+)</name>
        <dbReference type="ChEBI" id="CHEBI:48828"/>
    </cofactor>
</comment>
<dbReference type="InterPro" id="IPR049557">
    <property type="entry name" value="Transketolase_CS"/>
</dbReference>
<keyword evidence="12" id="KW-0106">Calcium</keyword>
<comment type="cofactor">
    <cofactor evidence="2">
        <name>Mn(2+)</name>
        <dbReference type="ChEBI" id="CHEBI:29035"/>
    </cofactor>
</comment>
<sequence>MGGKSVQDLKDIANKLRINSIKATNASNSGHPTSCCSMAEIMSVLFFNTMKFKVSDPRDPSSDRFVLSKGHAAPILYAAWAEAGLFPESDLLKLRKIDCDLEGHPTPRLSFVDVATGSLGQGLSCSAGIAYTGKYFENASYRVYCLIGDGESAEGSIWEALSFAGHYKLDNLVAIFDINRLGQSEPTMFQHHMDVYEQRLKAFGFNTIVIDGHDVEQIINALENAANCKGKPTAILAKTYKGKGLAGIEDEENWHGKPLGAKAENAIKELLALIANNCPPPIATIQPASDVPPVDNSPICLSEPPNYTLGETVATRLAYGTALLKLGTNSKRIVALDADTKNSTYSDKFRKAFPDRFVECFIAEQNLIGVAVGCSTRGRKIPFTSTFATFYTEHLISCAWQLFLRLISSAVDLTVEFLLVRMALLRWAWCVKLAANIHGICFIRTSRPNTPVIYANDEPFAIGKAKVVKKSASDVAVVISAGVTLFEALKAADLLDQQGINVRVIDLFTVKPIDVATIQSNAKECGGRIITVEDHYGEGGIGEPVSGSVVVRTPF</sequence>
<evidence type="ECO:0000256" key="13">
    <source>
        <dbReference type="ARBA" id="ARBA00022842"/>
    </source>
</evidence>
<evidence type="ECO:0000256" key="10">
    <source>
        <dbReference type="ARBA" id="ARBA00022679"/>
    </source>
</evidence>
<evidence type="ECO:0000256" key="7">
    <source>
        <dbReference type="ARBA" id="ARBA00011738"/>
    </source>
</evidence>
<dbReference type="Pfam" id="PF02780">
    <property type="entry name" value="Transketolase_C"/>
    <property type="match status" value="1"/>
</dbReference>
<evidence type="ECO:0000256" key="9">
    <source>
        <dbReference type="ARBA" id="ARBA00016662"/>
    </source>
</evidence>
<dbReference type="NCBIfam" id="NF004559">
    <property type="entry name" value="PRK05899.2-5"/>
    <property type="match status" value="1"/>
</dbReference>
<keyword evidence="14" id="KW-0786">Thiamine pyrophosphate</keyword>
<keyword evidence="17" id="KW-1185">Reference proteome</keyword>
<evidence type="ECO:0000313" key="16">
    <source>
        <dbReference type="EMBL" id="KAF8782573.1"/>
    </source>
</evidence>
<dbReference type="GO" id="GO:0005737">
    <property type="term" value="C:cytoplasm"/>
    <property type="evidence" value="ECO:0007669"/>
    <property type="project" value="UniProtKB-ARBA"/>
</dbReference>
<dbReference type="InterPro" id="IPR033248">
    <property type="entry name" value="Transketolase_C"/>
</dbReference>
<dbReference type="GO" id="GO:0019682">
    <property type="term" value="P:glyceraldehyde-3-phosphate metabolic process"/>
    <property type="evidence" value="ECO:0007669"/>
    <property type="project" value="UniProtKB-ARBA"/>
</dbReference>
<dbReference type="CDD" id="cd07033">
    <property type="entry name" value="TPP_PYR_DXS_TK_like"/>
    <property type="match status" value="1"/>
</dbReference>
<evidence type="ECO:0000256" key="11">
    <source>
        <dbReference type="ARBA" id="ARBA00022723"/>
    </source>
</evidence>
<dbReference type="GO" id="GO:0046872">
    <property type="term" value="F:metal ion binding"/>
    <property type="evidence" value="ECO:0007669"/>
    <property type="project" value="UniProtKB-KW"/>
</dbReference>
<evidence type="ECO:0000256" key="5">
    <source>
        <dbReference type="ARBA" id="ARBA00001964"/>
    </source>
</evidence>
<evidence type="ECO:0000256" key="4">
    <source>
        <dbReference type="ARBA" id="ARBA00001946"/>
    </source>
</evidence>
<dbReference type="Gene3D" id="3.40.50.970">
    <property type="match status" value="2"/>
</dbReference>
<comment type="similarity">
    <text evidence="6">Belongs to the transketolase family.</text>
</comment>
<dbReference type="GO" id="GO:0004802">
    <property type="term" value="F:transketolase activity"/>
    <property type="evidence" value="ECO:0007669"/>
    <property type="project" value="UniProtKB-EC"/>
</dbReference>
<dbReference type="FunFam" id="3.40.50.970:FF:000033">
    <property type="entry name" value="Transketolase isoform 1"/>
    <property type="match status" value="1"/>
</dbReference>
<proteinExistence type="inferred from homology"/>
<dbReference type="PANTHER" id="PTHR43195">
    <property type="entry name" value="TRANSKETOLASE"/>
    <property type="match status" value="1"/>
</dbReference>
<comment type="caution">
    <text evidence="16">The sequence shown here is derived from an EMBL/GenBank/DDBJ whole genome shotgun (WGS) entry which is preliminary data.</text>
</comment>
<dbReference type="InterPro" id="IPR005474">
    <property type="entry name" value="Transketolase_N"/>
</dbReference>